<reference evidence="2 3" key="2">
    <citation type="submission" date="2007-04" db="EMBL/GenBank/DDBJ databases">
        <title>Draft genome sequence of Dorea longicatena (DSM 13814).</title>
        <authorList>
            <person name="Sudarsanam P."/>
            <person name="Ley R."/>
            <person name="Guruge J."/>
            <person name="Turnbaugh P.J."/>
            <person name="Mahowald M."/>
            <person name="Liep D."/>
            <person name="Gordon J."/>
        </authorList>
    </citation>
    <scope>NUCLEOTIDE SEQUENCE [LARGE SCALE GENOMIC DNA]</scope>
    <source>
        <strain evidence="2 3">DSM 13814</strain>
    </source>
</reference>
<evidence type="ECO:0000256" key="1">
    <source>
        <dbReference type="SAM" id="Phobius"/>
    </source>
</evidence>
<evidence type="ECO:0000313" key="2">
    <source>
        <dbReference type="EMBL" id="EDM64471.1"/>
    </source>
</evidence>
<dbReference type="InterPro" id="IPR018580">
    <property type="entry name" value="Uncharacterised_YfhO"/>
</dbReference>
<dbReference type="Pfam" id="PF09586">
    <property type="entry name" value="YfhO"/>
    <property type="match status" value="1"/>
</dbReference>
<dbReference type="EMBL" id="AAXB02000001">
    <property type="protein sequence ID" value="EDM64471.1"/>
    <property type="molecule type" value="Genomic_DNA"/>
</dbReference>
<sequence>MYIDGKETKIQKVNTAFLGCEIGSGKHEVRIVYHAPGATAGKVFSMIGIVGFVLLLVL</sequence>
<dbReference type="HOGENOM" id="CLU_2972134_0_0_9"/>
<feature type="transmembrane region" description="Helical" evidence="1">
    <location>
        <begin position="39"/>
        <end position="57"/>
    </location>
</feature>
<dbReference type="AlphaFoldDB" id="A6BDF4"/>
<keyword evidence="1" id="KW-0812">Transmembrane</keyword>
<comment type="caution">
    <text evidence="2">The sequence shown here is derived from an EMBL/GenBank/DDBJ whole genome shotgun (WGS) entry which is preliminary data.</text>
</comment>
<gene>
    <name evidence="2" type="ORF">DORLON_00317</name>
</gene>
<organism evidence="2 3">
    <name type="scientific">Dorea longicatena DSM 13814</name>
    <dbReference type="NCBI Taxonomy" id="411462"/>
    <lineage>
        <taxon>Bacteria</taxon>
        <taxon>Bacillati</taxon>
        <taxon>Bacillota</taxon>
        <taxon>Clostridia</taxon>
        <taxon>Lachnospirales</taxon>
        <taxon>Lachnospiraceae</taxon>
        <taxon>Dorea</taxon>
    </lineage>
</organism>
<reference evidence="2 3" key="1">
    <citation type="submission" date="2007-03" db="EMBL/GenBank/DDBJ databases">
        <authorList>
            <person name="Fulton L."/>
            <person name="Clifton S."/>
            <person name="Fulton B."/>
            <person name="Xu J."/>
            <person name="Minx P."/>
            <person name="Pepin K.H."/>
            <person name="Johnson M."/>
            <person name="Thiruvilangam P."/>
            <person name="Bhonagiri V."/>
            <person name="Nash W.E."/>
            <person name="Mardis E.R."/>
            <person name="Wilson R.K."/>
        </authorList>
    </citation>
    <scope>NUCLEOTIDE SEQUENCE [LARGE SCALE GENOMIC DNA]</scope>
    <source>
        <strain evidence="2 3">DSM 13814</strain>
    </source>
</reference>
<evidence type="ECO:0000313" key="3">
    <source>
        <dbReference type="Proteomes" id="UP000004016"/>
    </source>
</evidence>
<accession>A6BDF4</accession>
<protein>
    <submittedName>
        <fullName evidence="2">Uncharacterized protein</fullName>
    </submittedName>
</protein>
<dbReference type="Proteomes" id="UP000004016">
    <property type="component" value="Unassembled WGS sequence"/>
</dbReference>
<keyword evidence="1" id="KW-1133">Transmembrane helix</keyword>
<proteinExistence type="predicted"/>
<keyword evidence="1" id="KW-0472">Membrane</keyword>
<name>A6BDF4_9FIRM</name>